<evidence type="ECO:0000313" key="1">
    <source>
        <dbReference type="EMBL" id="VDD81193.1"/>
    </source>
</evidence>
<dbReference type="WBParaSite" id="MCU_003406-RA">
    <property type="protein sequence ID" value="MCU_003406-RA"/>
    <property type="gene ID" value="MCU_003406"/>
</dbReference>
<protein>
    <submittedName>
        <fullName evidence="3">COX assembly mitochondrial protein</fullName>
    </submittedName>
</protein>
<proteinExistence type="predicted"/>
<dbReference type="STRING" id="53468.A0A0R3UIE7"/>
<evidence type="ECO:0000313" key="3">
    <source>
        <dbReference type="WBParaSite" id="MCU_003406-RA"/>
    </source>
</evidence>
<reference evidence="3" key="2">
    <citation type="submission" date="2019-11" db="UniProtKB">
        <authorList>
            <consortium name="WormBaseParasite"/>
        </authorList>
    </citation>
    <scope>IDENTIFICATION</scope>
</reference>
<keyword evidence="2" id="KW-1185">Reference proteome</keyword>
<reference evidence="1 2" key="1">
    <citation type="submission" date="2018-10" db="EMBL/GenBank/DDBJ databases">
        <authorList>
            <consortium name="Pathogen Informatics"/>
        </authorList>
    </citation>
    <scope>NUCLEOTIDE SEQUENCE [LARGE SCALE GENOMIC DNA]</scope>
</reference>
<accession>A0A0R3UIE7</accession>
<dbReference type="AlphaFoldDB" id="A0A0R3UIE7"/>
<dbReference type="Proteomes" id="UP000267029">
    <property type="component" value="Unassembled WGS sequence"/>
</dbReference>
<organism evidence="1 2">
    <name type="scientific">Mesocestoides corti</name>
    <name type="common">Flatworm</name>
    <dbReference type="NCBI Taxonomy" id="53468"/>
    <lineage>
        <taxon>Eukaryota</taxon>
        <taxon>Metazoa</taxon>
        <taxon>Spiralia</taxon>
        <taxon>Lophotrochozoa</taxon>
        <taxon>Platyhelminthes</taxon>
        <taxon>Cestoda</taxon>
        <taxon>Eucestoda</taxon>
        <taxon>Cyclophyllidea</taxon>
        <taxon>Mesocestoididae</taxon>
        <taxon>Mesocestoides</taxon>
    </lineage>
</organism>
<gene>
    <name evidence="1" type="ORF">MCOS_LOCUS7196</name>
</gene>
<dbReference type="EMBL" id="UXSR01005337">
    <property type="protein sequence ID" value="VDD81193.1"/>
    <property type="molecule type" value="Genomic_DNA"/>
</dbReference>
<name>A0A0R3UIE7_MESCO</name>
<evidence type="ECO:0000313" key="2">
    <source>
        <dbReference type="Proteomes" id="UP000267029"/>
    </source>
</evidence>
<sequence length="129" mass="15280">MAVYKGYKGGPVGYGDPDDKTIADTERGTLFSKFVQERLMFDLCEKEWRHWRTCIRAHKDSWVPSRKCKMEFALVNDCQNTLVQDPDQLKKFEEEYLQRRAEFRRTGVGFQYLSKEKLRQAAQEIDTDM</sequence>
<dbReference type="OrthoDB" id="6224010at2759"/>